<organism evidence="2 3">
    <name type="scientific">Pleurodeles waltl</name>
    <name type="common">Iberian ribbed newt</name>
    <dbReference type="NCBI Taxonomy" id="8319"/>
    <lineage>
        <taxon>Eukaryota</taxon>
        <taxon>Metazoa</taxon>
        <taxon>Chordata</taxon>
        <taxon>Craniata</taxon>
        <taxon>Vertebrata</taxon>
        <taxon>Euteleostomi</taxon>
        <taxon>Amphibia</taxon>
        <taxon>Batrachia</taxon>
        <taxon>Caudata</taxon>
        <taxon>Salamandroidea</taxon>
        <taxon>Salamandridae</taxon>
        <taxon>Pleurodelinae</taxon>
        <taxon>Pleurodeles</taxon>
    </lineage>
</organism>
<gene>
    <name evidence="2" type="ORF">NDU88_005906</name>
</gene>
<evidence type="ECO:0000313" key="2">
    <source>
        <dbReference type="EMBL" id="KAJ1108530.1"/>
    </source>
</evidence>
<feature type="region of interest" description="Disordered" evidence="1">
    <location>
        <begin position="1"/>
        <end position="26"/>
    </location>
</feature>
<protein>
    <submittedName>
        <fullName evidence="2">Uncharacterized protein</fullName>
    </submittedName>
</protein>
<evidence type="ECO:0000313" key="3">
    <source>
        <dbReference type="Proteomes" id="UP001066276"/>
    </source>
</evidence>
<dbReference type="Proteomes" id="UP001066276">
    <property type="component" value="Chromosome 9"/>
</dbReference>
<keyword evidence="3" id="KW-1185">Reference proteome</keyword>
<feature type="region of interest" description="Disordered" evidence="1">
    <location>
        <begin position="45"/>
        <end position="165"/>
    </location>
</feature>
<name>A0AAV7N760_PLEWA</name>
<accession>A0AAV7N760</accession>
<feature type="compositionally biased region" description="Basic and acidic residues" evidence="1">
    <location>
        <begin position="92"/>
        <end position="102"/>
    </location>
</feature>
<evidence type="ECO:0000256" key="1">
    <source>
        <dbReference type="SAM" id="MobiDB-lite"/>
    </source>
</evidence>
<reference evidence="2" key="1">
    <citation type="journal article" date="2022" name="bioRxiv">
        <title>Sequencing and chromosome-scale assembly of the giantPleurodeles waltlgenome.</title>
        <authorList>
            <person name="Brown T."/>
            <person name="Elewa A."/>
            <person name="Iarovenko S."/>
            <person name="Subramanian E."/>
            <person name="Araus A.J."/>
            <person name="Petzold A."/>
            <person name="Susuki M."/>
            <person name="Suzuki K.-i.T."/>
            <person name="Hayashi T."/>
            <person name="Toyoda A."/>
            <person name="Oliveira C."/>
            <person name="Osipova E."/>
            <person name="Leigh N.D."/>
            <person name="Simon A."/>
            <person name="Yun M.H."/>
        </authorList>
    </citation>
    <scope>NUCLEOTIDE SEQUENCE</scope>
    <source>
        <strain evidence="2">20211129_DDA</strain>
        <tissue evidence="2">Liver</tissue>
    </source>
</reference>
<feature type="compositionally biased region" description="Polar residues" evidence="1">
    <location>
        <begin position="1"/>
        <end position="10"/>
    </location>
</feature>
<proteinExistence type="predicted"/>
<dbReference type="AlphaFoldDB" id="A0AAV7N760"/>
<dbReference type="EMBL" id="JANPWB010000013">
    <property type="protein sequence ID" value="KAJ1108530.1"/>
    <property type="molecule type" value="Genomic_DNA"/>
</dbReference>
<comment type="caution">
    <text evidence="2">The sequence shown here is derived from an EMBL/GenBank/DDBJ whole genome shotgun (WGS) entry which is preliminary data.</text>
</comment>
<sequence>MPRGAEQTTPGRGPVALPSTVTETNTTEEALSLLVAPPPKMAVTAWRTHSTPRDKVAKTSGASRSLPWKRTRFGGTDSGRRFGQLLFPATEESARTRARDIELVTPGRAQKGGSESASPADAKSCEEGAGRGDPALPGTSPYALCPARKQLDEGSASRGVRQVDA</sequence>